<dbReference type="InterPro" id="IPR013022">
    <property type="entry name" value="Xyl_isomerase-like_TIM-brl"/>
</dbReference>
<dbReference type="HOGENOM" id="CLU_059523_0_1_11"/>
<keyword evidence="4" id="KW-0614">Plasmid</keyword>
<dbReference type="PANTHER" id="PTHR12110:SF41">
    <property type="entry name" value="INOSOSE DEHYDRATASE"/>
    <property type="match status" value="1"/>
</dbReference>
<dbReference type="InterPro" id="IPR036237">
    <property type="entry name" value="Xyl_isomerase-like_sf"/>
</dbReference>
<dbReference type="AlphaFoldDB" id="A0A0D5CNB3"/>
<gene>
    <name evidence="4" type="ORF">VO01_15940</name>
</gene>
<accession>A0A0D5CNB3</accession>
<geneLocation type="plasmid" evidence="4 5">
    <name>pCI3</name>
</geneLocation>
<feature type="compositionally biased region" description="Low complexity" evidence="2">
    <location>
        <begin position="12"/>
        <end position="23"/>
    </location>
</feature>
<proteinExistence type="predicted"/>
<dbReference type="KEGG" id="cmh:VO01_15940"/>
<dbReference type="EMBL" id="CP011046">
    <property type="protein sequence ID" value="AJW80725.1"/>
    <property type="molecule type" value="Genomic_DNA"/>
</dbReference>
<feature type="domain" description="Xylose isomerase-like TIM barrel" evidence="3">
    <location>
        <begin position="52"/>
        <end position="292"/>
    </location>
</feature>
<dbReference type="InterPro" id="IPR050312">
    <property type="entry name" value="IolE/XylAMocC-like"/>
</dbReference>
<feature type="region of interest" description="Disordered" evidence="2">
    <location>
        <begin position="1"/>
        <end position="27"/>
    </location>
</feature>
<evidence type="ECO:0000256" key="1">
    <source>
        <dbReference type="ARBA" id="ARBA00023277"/>
    </source>
</evidence>
<sequence length="323" mass="35573">MSAAAEDDTARTTRGTTMSDDTTPSLRIGTAPDSWGVWFSDDPGQIPWQRFLDEVVAAGYRWIELGPYGYLPTDPNQLQDELGSRGLQLSAGTVFTGFHKGEDQWKRAWDQALDVAGLASKLGAEHLVVIPDLWRSDATTEQLEPRTLTDDQWAKLAKGHDQLGKALQDEFGMKQQFHSHADSHIGTYAEVERFLAETDGAYTNLCLDTGHFAYYLGDNVKLIEAHPERIGYLHLKQVQPDLLASALKNDTPFATAVAQGVMTEPPGGVPEFAPIIEAVAKIDPDIFAIVEQDMYGVDINIPGPIAERTFTHIFGCTKMARVN</sequence>
<organism evidence="4 5">
    <name type="scientific">Clavibacter michiganensis subsp. insidiosus</name>
    <dbReference type="NCBI Taxonomy" id="33014"/>
    <lineage>
        <taxon>Bacteria</taxon>
        <taxon>Bacillati</taxon>
        <taxon>Actinomycetota</taxon>
        <taxon>Actinomycetes</taxon>
        <taxon>Micrococcales</taxon>
        <taxon>Microbacteriaceae</taxon>
        <taxon>Clavibacter</taxon>
    </lineage>
</organism>
<reference evidence="4 5" key="1">
    <citation type="journal article" date="2015" name="Genome Announc.">
        <title>Complete Genome Sequence of Clavibacter michiganensis subsp. insidiosus R1-1 Using PacBio Single-Molecule Real-Time Technology.</title>
        <authorList>
            <person name="Lu Y."/>
            <person name="Samac D.A."/>
            <person name="Glazebrook J."/>
            <person name="Ishimaru C.A."/>
        </authorList>
    </citation>
    <scope>NUCLEOTIDE SEQUENCE [LARGE SCALE GENOMIC DNA]</scope>
    <source>
        <strain evidence="4 5">R1-1</strain>
        <plasmid evidence="4 5">pCI3</plasmid>
    </source>
</reference>
<evidence type="ECO:0000313" key="4">
    <source>
        <dbReference type="EMBL" id="AJW80725.1"/>
    </source>
</evidence>
<dbReference type="PANTHER" id="PTHR12110">
    <property type="entry name" value="HYDROXYPYRUVATE ISOMERASE"/>
    <property type="match status" value="1"/>
</dbReference>
<protein>
    <submittedName>
        <fullName evidence="4">2-keto-myo-inositol dehydratase</fullName>
    </submittedName>
</protein>
<name>A0A0D5CNB3_9MICO</name>
<evidence type="ECO:0000313" key="5">
    <source>
        <dbReference type="Proteomes" id="UP000032604"/>
    </source>
</evidence>
<dbReference type="Proteomes" id="UP000032604">
    <property type="component" value="Plasmid pCI3"/>
</dbReference>
<keyword evidence="1" id="KW-0119">Carbohydrate metabolism</keyword>
<dbReference type="SUPFAM" id="SSF51658">
    <property type="entry name" value="Xylose isomerase-like"/>
    <property type="match status" value="1"/>
</dbReference>
<dbReference type="PATRIC" id="fig|33014.5.peg.3300"/>
<evidence type="ECO:0000259" key="3">
    <source>
        <dbReference type="Pfam" id="PF01261"/>
    </source>
</evidence>
<dbReference type="Pfam" id="PF01261">
    <property type="entry name" value="AP_endonuc_2"/>
    <property type="match status" value="1"/>
</dbReference>
<dbReference type="Gene3D" id="3.20.20.150">
    <property type="entry name" value="Divalent-metal-dependent TIM barrel enzymes"/>
    <property type="match status" value="1"/>
</dbReference>
<evidence type="ECO:0000256" key="2">
    <source>
        <dbReference type="SAM" id="MobiDB-lite"/>
    </source>
</evidence>